<accession>A0ABU8VRZ3</accession>
<dbReference type="EMBL" id="JBBKZV010000001">
    <property type="protein sequence ID" value="MEJ8820553.1"/>
    <property type="molecule type" value="Genomic_DNA"/>
</dbReference>
<feature type="transmembrane region" description="Helical" evidence="1">
    <location>
        <begin position="20"/>
        <end position="40"/>
    </location>
</feature>
<keyword evidence="1" id="KW-0472">Membrane</keyword>
<organism evidence="2 3">
    <name type="scientific">Variovorax humicola</name>
    <dbReference type="NCBI Taxonomy" id="1769758"/>
    <lineage>
        <taxon>Bacteria</taxon>
        <taxon>Pseudomonadati</taxon>
        <taxon>Pseudomonadota</taxon>
        <taxon>Betaproteobacteria</taxon>
        <taxon>Burkholderiales</taxon>
        <taxon>Comamonadaceae</taxon>
        <taxon>Variovorax</taxon>
    </lineage>
</organism>
<evidence type="ECO:0000313" key="3">
    <source>
        <dbReference type="Proteomes" id="UP001363010"/>
    </source>
</evidence>
<protein>
    <recommendedName>
        <fullName evidence="4">Type IV pilus assembly protein PilO</fullName>
    </recommendedName>
</protein>
<comment type="caution">
    <text evidence="2">The sequence shown here is derived from an EMBL/GenBank/DDBJ whole genome shotgun (WGS) entry which is preliminary data.</text>
</comment>
<sequence>MKLLPTTPMLTWWLSRLPAQVGLYGAVGMVMLALALVSLFQRQMPLERDLDDREVELDEKERVLEMRAEELAAPAEGGVPVVGNAVRADETYTTFVREGIRLATANKLRGSQIEYRTLSEAGGRLVRYGLQFPLTGTYPDMRNFIIQISGIPGVRVESTVFSRSQINETEVSAQVQLSYLTEVKRP</sequence>
<reference evidence="2 3" key="1">
    <citation type="submission" date="2024-03" db="EMBL/GenBank/DDBJ databases">
        <title>Novel species of the genus Variovorax.</title>
        <authorList>
            <person name="Liu Q."/>
            <person name="Xin Y.-H."/>
        </authorList>
    </citation>
    <scope>NUCLEOTIDE SEQUENCE [LARGE SCALE GENOMIC DNA]</scope>
    <source>
        <strain evidence="2 3">KACC 18501</strain>
    </source>
</reference>
<evidence type="ECO:0008006" key="4">
    <source>
        <dbReference type="Google" id="ProtNLM"/>
    </source>
</evidence>
<gene>
    <name evidence="2" type="ORF">WKW80_00705</name>
</gene>
<dbReference type="RefSeq" id="WP_340361613.1">
    <property type="nucleotide sequence ID" value="NZ_JBBKZV010000001.1"/>
</dbReference>
<keyword evidence="1" id="KW-0812">Transmembrane</keyword>
<evidence type="ECO:0000256" key="1">
    <source>
        <dbReference type="SAM" id="Phobius"/>
    </source>
</evidence>
<keyword evidence="1" id="KW-1133">Transmembrane helix</keyword>
<keyword evidence="3" id="KW-1185">Reference proteome</keyword>
<proteinExistence type="predicted"/>
<dbReference type="Proteomes" id="UP001363010">
    <property type="component" value="Unassembled WGS sequence"/>
</dbReference>
<name>A0ABU8VRZ3_9BURK</name>
<evidence type="ECO:0000313" key="2">
    <source>
        <dbReference type="EMBL" id="MEJ8820553.1"/>
    </source>
</evidence>